<comment type="caution">
    <text evidence="1">The sequence shown here is derived from an EMBL/GenBank/DDBJ whole genome shotgun (WGS) entry which is preliminary data.</text>
</comment>
<evidence type="ECO:0000313" key="1">
    <source>
        <dbReference type="EMBL" id="KAK3000226.1"/>
    </source>
</evidence>
<dbReference type="PANTHER" id="PTHR31321">
    <property type="entry name" value="ACYL-COA THIOESTER HYDROLASE YBHC-RELATED"/>
    <property type="match status" value="1"/>
</dbReference>
<proteinExistence type="predicted"/>
<name>A0AA89AFI3_9ASTE</name>
<dbReference type="GO" id="GO:0045490">
    <property type="term" value="P:pectin catabolic process"/>
    <property type="evidence" value="ECO:0007669"/>
    <property type="project" value="TreeGrafter"/>
</dbReference>
<dbReference type="PANTHER" id="PTHR31321:SF87">
    <property type="entry name" value="PECTINESTERASE 63-RELATED"/>
    <property type="match status" value="1"/>
</dbReference>
<evidence type="ECO:0008006" key="3">
    <source>
        <dbReference type="Google" id="ProtNLM"/>
    </source>
</evidence>
<sequence>MTFITAQAMDNGTSNSGFSFLHCNVTGTGGHAYLGRLGGLLQRNLFYGEYDCSGPGSDVSRRVGFAKKLSDADAKPFLSLSFVEGSKWLLPPASL</sequence>
<dbReference type="SUPFAM" id="SSF51126">
    <property type="entry name" value="Pectin lyase-like"/>
    <property type="match status" value="1"/>
</dbReference>
<dbReference type="AlphaFoldDB" id="A0AA89AFI3"/>
<protein>
    <recommendedName>
        <fullName evidence="3">Pectinesterase</fullName>
    </recommendedName>
</protein>
<dbReference type="InterPro" id="IPR012334">
    <property type="entry name" value="Pectin_lyas_fold"/>
</dbReference>
<dbReference type="Proteomes" id="UP001188597">
    <property type="component" value="Unassembled WGS sequence"/>
</dbReference>
<evidence type="ECO:0000313" key="2">
    <source>
        <dbReference type="Proteomes" id="UP001188597"/>
    </source>
</evidence>
<gene>
    <name evidence="1" type="ORF">RJ639_023845</name>
</gene>
<dbReference type="EMBL" id="JAVXUP010003059">
    <property type="protein sequence ID" value="KAK3000226.1"/>
    <property type="molecule type" value="Genomic_DNA"/>
</dbReference>
<dbReference type="GO" id="GO:0030599">
    <property type="term" value="F:pectinesterase activity"/>
    <property type="evidence" value="ECO:0007669"/>
    <property type="project" value="TreeGrafter"/>
</dbReference>
<organism evidence="1 2">
    <name type="scientific">Escallonia herrerae</name>
    <dbReference type="NCBI Taxonomy" id="1293975"/>
    <lineage>
        <taxon>Eukaryota</taxon>
        <taxon>Viridiplantae</taxon>
        <taxon>Streptophyta</taxon>
        <taxon>Embryophyta</taxon>
        <taxon>Tracheophyta</taxon>
        <taxon>Spermatophyta</taxon>
        <taxon>Magnoliopsida</taxon>
        <taxon>eudicotyledons</taxon>
        <taxon>Gunneridae</taxon>
        <taxon>Pentapetalae</taxon>
        <taxon>asterids</taxon>
        <taxon>campanulids</taxon>
        <taxon>Escalloniales</taxon>
        <taxon>Escalloniaceae</taxon>
        <taxon>Escallonia</taxon>
    </lineage>
</organism>
<keyword evidence="2" id="KW-1185">Reference proteome</keyword>
<dbReference type="Gene3D" id="2.160.20.10">
    <property type="entry name" value="Single-stranded right-handed beta-helix, Pectin lyase-like"/>
    <property type="match status" value="1"/>
</dbReference>
<reference evidence="1" key="1">
    <citation type="submission" date="2022-12" db="EMBL/GenBank/DDBJ databases">
        <title>Draft genome assemblies for two species of Escallonia (Escalloniales).</title>
        <authorList>
            <person name="Chanderbali A."/>
            <person name="Dervinis C."/>
            <person name="Anghel I."/>
            <person name="Soltis D."/>
            <person name="Soltis P."/>
            <person name="Zapata F."/>
        </authorList>
    </citation>
    <scope>NUCLEOTIDE SEQUENCE</scope>
    <source>
        <strain evidence="1">UCBG64.0493</strain>
        <tissue evidence="1">Leaf</tissue>
    </source>
</reference>
<dbReference type="InterPro" id="IPR011050">
    <property type="entry name" value="Pectin_lyase_fold/virulence"/>
</dbReference>
<accession>A0AA89AFI3</accession>